<keyword evidence="4" id="KW-1185">Reference proteome</keyword>
<dbReference type="STRING" id="675120.N1PTG6"/>
<dbReference type="AlphaFoldDB" id="N1PTG6"/>
<evidence type="ECO:0000259" key="2">
    <source>
        <dbReference type="Pfam" id="PF24320"/>
    </source>
</evidence>
<feature type="chain" id="PRO_5004109324" description="DUF7492 domain-containing protein" evidence="1">
    <location>
        <begin position="24"/>
        <end position="295"/>
    </location>
</feature>
<dbReference type="EMBL" id="KB446537">
    <property type="protein sequence ID" value="EME46761.1"/>
    <property type="molecule type" value="Genomic_DNA"/>
</dbReference>
<protein>
    <recommendedName>
        <fullName evidence="2">DUF7492 domain-containing protein</fullName>
    </recommendedName>
</protein>
<reference evidence="4" key="1">
    <citation type="journal article" date="2012" name="PLoS Genet.">
        <title>The genomes of the fungal plant pathogens Cladosporium fulvum and Dothistroma septosporum reveal adaptation to different hosts and lifestyles but also signatures of common ancestry.</title>
        <authorList>
            <person name="de Wit P.J.G.M."/>
            <person name="van der Burgt A."/>
            <person name="Oekmen B."/>
            <person name="Stergiopoulos I."/>
            <person name="Abd-Elsalam K.A."/>
            <person name="Aerts A.L."/>
            <person name="Bahkali A.H."/>
            <person name="Beenen H.G."/>
            <person name="Chettri P."/>
            <person name="Cox M.P."/>
            <person name="Datema E."/>
            <person name="de Vries R.P."/>
            <person name="Dhillon B."/>
            <person name="Ganley A.R."/>
            <person name="Griffiths S.A."/>
            <person name="Guo Y."/>
            <person name="Hamelin R.C."/>
            <person name="Henrissat B."/>
            <person name="Kabir M.S."/>
            <person name="Jashni M.K."/>
            <person name="Kema G."/>
            <person name="Klaubauf S."/>
            <person name="Lapidus A."/>
            <person name="Levasseur A."/>
            <person name="Lindquist E."/>
            <person name="Mehrabi R."/>
            <person name="Ohm R.A."/>
            <person name="Owen T.J."/>
            <person name="Salamov A."/>
            <person name="Schwelm A."/>
            <person name="Schijlen E."/>
            <person name="Sun H."/>
            <person name="van den Burg H.A."/>
            <person name="van Ham R.C.H.J."/>
            <person name="Zhang S."/>
            <person name="Goodwin S.B."/>
            <person name="Grigoriev I.V."/>
            <person name="Collemare J."/>
            <person name="Bradshaw R.E."/>
        </authorList>
    </citation>
    <scope>NUCLEOTIDE SEQUENCE [LARGE SCALE GENOMIC DNA]</scope>
    <source>
        <strain evidence="4">NZE10 / CBS 128990</strain>
    </source>
</reference>
<proteinExistence type="predicted"/>
<dbReference type="OMA" id="DKMCKDT"/>
<dbReference type="eggNOG" id="ENOG502SABV">
    <property type="taxonomic scope" value="Eukaryota"/>
</dbReference>
<dbReference type="HOGENOM" id="CLU_019095_0_2_1"/>
<feature type="domain" description="DUF7492" evidence="2">
    <location>
        <begin position="21"/>
        <end position="270"/>
    </location>
</feature>
<reference evidence="3 4" key="2">
    <citation type="journal article" date="2012" name="PLoS Pathog.">
        <title>Diverse lifestyles and strategies of plant pathogenesis encoded in the genomes of eighteen Dothideomycetes fungi.</title>
        <authorList>
            <person name="Ohm R.A."/>
            <person name="Feau N."/>
            <person name="Henrissat B."/>
            <person name="Schoch C.L."/>
            <person name="Horwitz B.A."/>
            <person name="Barry K.W."/>
            <person name="Condon B.J."/>
            <person name="Copeland A.C."/>
            <person name="Dhillon B."/>
            <person name="Glaser F."/>
            <person name="Hesse C.N."/>
            <person name="Kosti I."/>
            <person name="LaButti K."/>
            <person name="Lindquist E.A."/>
            <person name="Lucas S."/>
            <person name="Salamov A.A."/>
            <person name="Bradshaw R.E."/>
            <person name="Ciuffetti L."/>
            <person name="Hamelin R.C."/>
            <person name="Kema G.H.J."/>
            <person name="Lawrence C."/>
            <person name="Scott J.A."/>
            <person name="Spatafora J.W."/>
            <person name="Turgeon B.G."/>
            <person name="de Wit P.J.G.M."/>
            <person name="Zhong S."/>
            <person name="Goodwin S.B."/>
            <person name="Grigoriev I.V."/>
        </authorList>
    </citation>
    <scope>NUCLEOTIDE SEQUENCE [LARGE SCALE GENOMIC DNA]</scope>
    <source>
        <strain evidence="4">NZE10 / CBS 128990</strain>
    </source>
</reference>
<dbReference type="Proteomes" id="UP000016933">
    <property type="component" value="Unassembled WGS sequence"/>
</dbReference>
<sequence length="295" mass="32364">MSTFRQLIALASLICTLAPSVAAHSWIEEYQAISPNGSFVGARGYSRGYVSREDPTFNGNSEMWMLPSLDARNDDGTVRTRINSSDPVCHPAQRTSNYTSAFPKLKVSPGDFVAMKYLENGHNSLPWNITGKPYGSGTVFVFGTTQPSDDEKIADVMSWNTEGTGGNKNGFLMTAQNFDDGRCHQINCGSISNERQRLQPNHVADQPTSTVEDWCETDLQIPDSVKPGSLTTYWIWQWPTEPNKDCNTPAGKDEYYTTCADFDVVADKVANTPFSVGAGGNPRSVAVSDYKSRTA</sequence>
<feature type="non-terminal residue" evidence="3">
    <location>
        <position position="295"/>
    </location>
</feature>
<dbReference type="InterPro" id="IPR055915">
    <property type="entry name" value="DUF7492"/>
</dbReference>
<evidence type="ECO:0000313" key="3">
    <source>
        <dbReference type="EMBL" id="EME46761.1"/>
    </source>
</evidence>
<name>N1PTG6_DOTSN</name>
<dbReference type="Pfam" id="PF24320">
    <property type="entry name" value="DUF7492"/>
    <property type="match status" value="1"/>
</dbReference>
<evidence type="ECO:0000313" key="4">
    <source>
        <dbReference type="Proteomes" id="UP000016933"/>
    </source>
</evidence>
<gene>
    <name evidence="3" type="ORF">DOTSEDRAFT_126883</name>
</gene>
<accession>N1PTG6</accession>
<evidence type="ECO:0000256" key="1">
    <source>
        <dbReference type="SAM" id="SignalP"/>
    </source>
</evidence>
<feature type="signal peptide" evidence="1">
    <location>
        <begin position="1"/>
        <end position="23"/>
    </location>
</feature>
<keyword evidence="1" id="KW-0732">Signal</keyword>
<dbReference type="OrthoDB" id="64281at2759"/>
<organism evidence="3 4">
    <name type="scientific">Dothistroma septosporum (strain NZE10 / CBS 128990)</name>
    <name type="common">Red band needle blight fungus</name>
    <name type="synonym">Mycosphaerella pini</name>
    <dbReference type="NCBI Taxonomy" id="675120"/>
    <lineage>
        <taxon>Eukaryota</taxon>
        <taxon>Fungi</taxon>
        <taxon>Dikarya</taxon>
        <taxon>Ascomycota</taxon>
        <taxon>Pezizomycotina</taxon>
        <taxon>Dothideomycetes</taxon>
        <taxon>Dothideomycetidae</taxon>
        <taxon>Mycosphaerellales</taxon>
        <taxon>Mycosphaerellaceae</taxon>
        <taxon>Dothistroma</taxon>
    </lineage>
</organism>